<evidence type="ECO:0000256" key="2">
    <source>
        <dbReference type="ARBA" id="ARBA00005811"/>
    </source>
</evidence>
<comment type="subcellular location">
    <subcellularLocation>
        <location evidence="1">Cell membrane</location>
        <topology evidence="1">Single-pass membrane protein</topology>
    </subcellularLocation>
    <subcellularLocation>
        <location evidence="7">Cell membrane</location>
        <topology evidence="7">Single-pass type II membrane protein</topology>
    </subcellularLocation>
</comment>
<dbReference type="GO" id="GO:0005886">
    <property type="term" value="C:plasma membrane"/>
    <property type="evidence" value="ECO:0007669"/>
    <property type="project" value="UniProtKB-SubCell"/>
</dbReference>
<evidence type="ECO:0000256" key="4">
    <source>
        <dbReference type="ARBA" id="ARBA00022692"/>
    </source>
</evidence>
<keyword evidence="5 8" id="KW-1133">Transmembrane helix</keyword>
<feature type="transmembrane region" description="Helical" evidence="8">
    <location>
        <begin position="20"/>
        <end position="39"/>
    </location>
</feature>
<keyword evidence="4 7" id="KW-0812">Transmembrane</keyword>
<dbReference type="GO" id="GO:0022857">
    <property type="term" value="F:transmembrane transporter activity"/>
    <property type="evidence" value="ECO:0007669"/>
    <property type="project" value="InterPro"/>
</dbReference>
<gene>
    <name evidence="9" type="ORF">A2519_12905</name>
</gene>
<comment type="similarity">
    <text evidence="2 7">Belongs to the ExbD/TolR family.</text>
</comment>
<evidence type="ECO:0000313" key="10">
    <source>
        <dbReference type="Proteomes" id="UP000179243"/>
    </source>
</evidence>
<evidence type="ECO:0000313" key="9">
    <source>
        <dbReference type="EMBL" id="OGK01297.1"/>
    </source>
</evidence>
<dbReference type="Pfam" id="PF02472">
    <property type="entry name" value="ExbD"/>
    <property type="match status" value="1"/>
</dbReference>
<sequence>MSTPLTSFFSAGRKRPSRAIMPQVTSLVDMMTILLVFLLKSFSAEGNIMTPSQDLVLPLSNAKDPPRTALMVEVTSSAVMVEGKVVVTMDDIVATDSLVVPRLFDWLSGMAVTFKDPETRHEAVIQCDKNCDFKYLKKVMATCARASFSNFTLLVMQKG</sequence>
<dbReference type="Proteomes" id="UP000179243">
    <property type="component" value="Unassembled WGS sequence"/>
</dbReference>
<evidence type="ECO:0000256" key="3">
    <source>
        <dbReference type="ARBA" id="ARBA00022475"/>
    </source>
</evidence>
<evidence type="ECO:0000256" key="8">
    <source>
        <dbReference type="SAM" id="Phobius"/>
    </source>
</evidence>
<keyword evidence="7" id="KW-0653">Protein transport</keyword>
<comment type="caution">
    <text evidence="9">The sequence shown here is derived from an EMBL/GenBank/DDBJ whole genome shotgun (WGS) entry which is preliminary data.</text>
</comment>
<dbReference type="EMBL" id="MFYX01000127">
    <property type="protein sequence ID" value="OGK01297.1"/>
    <property type="molecule type" value="Genomic_DNA"/>
</dbReference>
<organism evidence="9 10">
    <name type="scientific">Candidatus Raymondbacteria bacterium RIFOXYD12_FULL_49_13</name>
    <dbReference type="NCBI Taxonomy" id="1817890"/>
    <lineage>
        <taxon>Bacteria</taxon>
        <taxon>Raymondiibacteriota</taxon>
    </lineage>
</organism>
<name>A0A1F7F444_UNCRA</name>
<evidence type="ECO:0000256" key="1">
    <source>
        <dbReference type="ARBA" id="ARBA00004162"/>
    </source>
</evidence>
<proteinExistence type="inferred from homology"/>
<dbReference type="AlphaFoldDB" id="A0A1F7F444"/>
<evidence type="ECO:0008006" key="11">
    <source>
        <dbReference type="Google" id="ProtNLM"/>
    </source>
</evidence>
<evidence type="ECO:0000256" key="5">
    <source>
        <dbReference type="ARBA" id="ARBA00022989"/>
    </source>
</evidence>
<dbReference type="GO" id="GO:0015031">
    <property type="term" value="P:protein transport"/>
    <property type="evidence" value="ECO:0007669"/>
    <property type="project" value="UniProtKB-KW"/>
</dbReference>
<protein>
    <recommendedName>
        <fullName evidence="11">Biopolymer transporter ExbD</fullName>
    </recommendedName>
</protein>
<reference evidence="9 10" key="1">
    <citation type="journal article" date="2016" name="Nat. Commun.">
        <title>Thousands of microbial genomes shed light on interconnected biogeochemical processes in an aquifer system.</title>
        <authorList>
            <person name="Anantharaman K."/>
            <person name="Brown C.T."/>
            <person name="Hug L.A."/>
            <person name="Sharon I."/>
            <person name="Castelle C.J."/>
            <person name="Probst A.J."/>
            <person name="Thomas B.C."/>
            <person name="Singh A."/>
            <person name="Wilkins M.J."/>
            <person name="Karaoz U."/>
            <person name="Brodie E.L."/>
            <person name="Williams K.H."/>
            <person name="Hubbard S.S."/>
            <person name="Banfield J.F."/>
        </authorList>
    </citation>
    <scope>NUCLEOTIDE SEQUENCE [LARGE SCALE GENOMIC DNA]</scope>
</reference>
<accession>A0A1F7F444</accession>
<keyword evidence="6 8" id="KW-0472">Membrane</keyword>
<evidence type="ECO:0000256" key="6">
    <source>
        <dbReference type="ARBA" id="ARBA00023136"/>
    </source>
</evidence>
<keyword evidence="3" id="KW-1003">Cell membrane</keyword>
<keyword evidence="7" id="KW-0813">Transport</keyword>
<evidence type="ECO:0000256" key="7">
    <source>
        <dbReference type="RuleBase" id="RU003879"/>
    </source>
</evidence>
<dbReference type="InterPro" id="IPR003400">
    <property type="entry name" value="ExbD"/>
</dbReference>